<comment type="caution">
    <text evidence="1">The sequence shown here is derived from an EMBL/GenBank/DDBJ whole genome shotgun (WGS) entry which is preliminary data.</text>
</comment>
<accession>A0A085ZFY7</accession>
<name>A0A085ZFY7_9FLAO</name>
<organism evidence="1 2">
    <name type="scientific">Flavobacterium reichenbachii</name>
    <dbReference type="NCBI Taxonomy" id="362418"/>
    <lineage>
        <taxon>Bacteria</taxon>
        <taxon>Pseudomonadati</taxon>
        <taxon>Bacteroidota</taxon>
        <taxon>Flavobacteriia</taxon>
        <taxon>Flavobacteriales</taxon>
        <taxon>Flavobacteriaceae</taxon>
        <taxon>Flavobacterium</taxon>
    </lineage>
</organism>
<gene>
    <name evidence="1" type="ORF">IW19_20905</name>
</gene>
<evidence type="ECO:0000313" key="1">
    <source>
        <dbReference type="EMBL" id="KFF03351.1"/>
    </source>
</evidence>
<keyword evidence="2" id="KW-1185">Reference proteome</keyword>
<dbReference type="Proteomes" id="UP000028715">
    <property type="component" value="Unassembled WGS sequence"/>
</dbReference>
<proteinExistence type="predicted"/>
<protein>
    <submittedName>
        <fullName evidence="1">Uncharacterized protein</fullName>
    </submittedName>
</protein>
<dbReference type="AlphaFoldDB" id="A0A085ZFY7"/>
<dbReference type="EMBL" id="JPRL01000002">
    <property type="protein sequence ID" value="KFF03351.1"/>
    <property type="molecule type" value="Genomic_DNA"/>
</dbReference>
<reference evidence="1 2" key="1">
    <citation type="submission" date="2014-07" db="EMBL/GenBank/DDBJ databases">
        <title>Genome of Flavobacterium reichenbachii LMG 25512.</title>
        <authorList>
            <person name="Stropko S.J."/>
            <person name="Pipes S.E."/>
            <person name="Newman J.D."/>
        </authorList>
    </citation>
    <scope>NUCLEOTIDE SEQUENCE [LARGE SCALE GENOMIC DNA]</scope>
    <source>
        <strain evidence="1 2">LMG 25512</strain>
    </source>
</reference>
<sequence length="118" mass="14334">MILTLSSCKKSEFENLLINPHKKWSYINNSKYNRNSRAVFYMKFYENGDFENRYTSSDRKHILLDGEQRDCYWSFSEKDSILELCDYTYKILEYQKDTIRLIEVKNNFKCLFVNHALK</sequence>
<evidence type="ECO:0000313" key="2">
    <source>
        <dbReference type="Proteomes" id="UP000028715"/>
    </source>
</evidence>